<keyword evidence="3" id="KW-1185">Reference proteome</keyword>
<dbReference type="Pfam" id="PF00326">
    <property type="entry name" value="Peptidase_S9"/>
    <property type="match status" value="1"/>
</dbReference>
<protein>
    <recommendedName>
        <fullName evidence="1">Peptidase S9 prolyl oligopeptidase catalytic domain-containing protein</fullName>
    </recommendedName>
</protein>
<name>A0A3N0V8S5_9GAMM</name>
<dbReference type="Proteomes" id="UP000282106">
    <property type="component" value="Unassembled WGS sequence"/>
</dbReference>
<dbReference type="SUPFAM" id="SSF53474">
    <property type="entry name" value="alpha/beta-Hydrolases"/>
    <property type="match status" value="1"/>
</dbReference>
<proteinExistence type="predicted"/>
<dbReference type="EMBL" id="RJVO01000005">
    <property type="protein sequence ID" value="ROH89014.1"/>
    <property type="molecule type" value="Genomic_DNA"/>
</dbReference>
<gene>
    <name evidence="2" type="ORF">ED208_11400</name>
</gene>
<evidence type="ECO:0000259" key="1">
    <source>
        <dbReference type="Pfam" id="PF00326"/>
    </source>
</evidence>
<dbReference type="GO" id="GO:0008236">
    <property type="term" value="F:serine-type peptidase activity"/>
    <property type="evidence" value="ECO:0007669"/>
    <property type="project" value="InterPro"/>
</dbReference>
<accession>A0A3N0V8S5</accession>
<dbReference type="GO" id="GO:0006508">
    <property type="term" value="P:proteolysis"/>
    <property type="evidence" value="ECO:0007669"/>
    <property type="project" value="InterPro"/>
</dbReference>
<sequence>MSQCLAGASASWCRWIVAVVIAAGVQGLVACGGSAPPAGGSLTSIPKGQEIPCELHSDPRLAEMSDAGIGLASALGLPPGRYALPASAAPTQLVVMFHGHGNDSCSWRRHLQSVAALGAVAVAMDYSGQAQTPIENYGWCVRAGVADSIVAARYFLNRYPSIQQVYAFSISMGANVAGYALYSPLATRADGSPLFDHWVAAEGVHNLAEQYLLARAIAPVVPDGAVAQQEIEIENGGSIEQAPQAYTEISPVLHAQKLAYLKSAVLIHGIDDGLVPTTQSREMFLGLAAAGVPTRLYTVGATGTGETGTTATSIALGPLAGAVGQNYQSPLAGHGWEGSETQLVIRTALDQLYALLGGASVSTGETPVPGL</sequence>
<dbReference type="InterPro" id="IPR001375">
    <property type="entry name" value="Peptidase_S9_cat"/>
</dbReference>
<dbReference type="InterPro" id="IPR029058">
    <property type="entry name" value="AB_hydrolase_fold"/>
</dbReference>
<dbReference type="AlphaFoldDB" id="A0A3N0V8S5"/>
<comment type="caution">
    <text evidence="2">The sequence shown here is derived from an EMBL/GenBank/DDBJ whole genome shotgun (WGS) entry which is preliminary data.</text>
</comment>
<dbReference type="Gene3D" id="3.40.50.1820">
    <property type="entry name" value="alpha/beta hydrolase"/>
    <property type="match status" value="1"/>
</dbReference>
<evidence type="ECO:0000313" key="2">
    <source>
        <dbReference type="EMBL" id="ROH89014.1"/>
    </source>
</evidence>
<evidence type="ECO:0000313" key="3">
    <source>
        <dbReference type="Proteomes" id="UP000282106"/>
    </source>
</evidence>
<reference evidence="2 3" key="1">
    <citation type="submission" date="2018-10" db="EMBL/GenBank/DDBJ databases">
        <authorList>
            <person name="Chen W.-M."/>
        </authorList>
    </citation>
    <scope>NUCLEOTIDE SEQUENCE [LARGE SCALE GENOMIC DNA]</scope>
    <source>
        <strain evidence="2 3">THS-13</strain>
    </source>
</reference>
<organism evidence="2 3">
    <name type="scientific">Stagnimonas aquatica</name>
    <dbReference type="NCBI Taxonomy" id="2689987"/>
    <lineage>
        <taxon>Bacteria</taxon>
        <taxon>Pseudomonadati</taxon>
        <taxon>Pseudomonadota</taxon>
        <taxon>Gammaproteobacteria</taxon>
        <taxon>Nevskiales</taxon>
        <taxon>Nevskiaceae</taxon>
        <taxon>Stagnimonas</taxon>
    </lineage>
</organism>
<feature type="domain" description="Peptidase S9 prolyl oligopeptidase catalytic" evidence="1">
    <location>
        <begin position="109"/>
        <end position="298"/>
    </location>
</feature>
<dbReference type="InParanoid" id="A0A3N0V8S5"/>